<reference evidence="3 4" key="1">
    <citation type="submission" date="2016-04" db="EMBL/GenBank/DDBJ databases">
        <title>A degradative enzymes factory behind the ericoid mycorrhizal symbiosis.</title>
        <authorList>
            <consortium name="DOE Joint Genome Institute"/>
            <person name="Martino E."/>
            <person name="Morin E."/>
            <person name="Grelet G."/>
            <person name="Kuo A."/>
            <person name="Kohler A."/>
            <person name="Daghino S."/>
            <person name="Barry K."/>
            <person name="Choi C."/>
            <person name="Cichocki N."/>
            <person name="Clum A."/>
            <person name="Copeland A."/>
            <person name="Hainaut M."/>
            <person name="Haridas S."/>
            <person name="Labutti K."/>
            <person name="Lindquist E."/>
            <person name="Lipzen A."/>
            <person name="Khouja H.-R."/>
            <person name="Murat C."/>
            <person name="Ohm R."/>
            <person name="Olson A."/>
            <person name="Spatafora J."/>
            <person name="Veneault-Fourrey C."/>
            <person name="Henrissat B."/>
            <person name="Grigoriev I."/>
            <person name="Martin F."/>
            <person name="Perotto S."/>
        </authorList>
    </citation>
    <scope>NUCLEOTIDE SEQUENCE [LARGE SCALE GENOMIC DNA]</scope>
    <source>
        <strain evidence="3 4">F</strain>
    </source>
</reference>
<dbReference type="PANTHER" id="PTHR34502:SF5">
    <property type="entry name" value="DUF6594 DOMAIN-CONTAINING PROTEIN"/>
    <property type="match status" value="1"/>
</dbReference>
<dbReference type="InterPro" id="IPR046529">
    <property type="entry name" value="DUF6594"/>
</dbReference>
<proteinExistence type="predicted"/>
<feature type="transmembrane region" description="Helical" evidence="1">
    <location>
        <begin position="589"/>
        <end position="612"/>
    </location>
</feature>
<dbReference type="Proteomes" id="UP000235786">
    <property type="component" value="Unassembled WGS sequence"/>
</dbReference>
<dbReference type="EMBL" id="KZ613955">
    <property type="protein sequence ID" value="PMD33607.1"/>
    <property type="molecule type" value="Genomic_DNA"/>
</dbReference>
<dbReference type="PANTHER" id="PTHR34502">
    <property type="entry name" value="DUF6594 DOMAIN-CONTAINING PROTEIN-RELATED"/>
    <property type="match status" value="1"/>
</dbReference>
<evidence type="ECO:0000259" key="2">
    <source>
        <dbReference type="Pfam" id="PF20237"/>
    </source>
</evidence>
<keyword evidence="1" id="KW-1133">Transmembrane helix</keyword>
<evidence type="ECO:0000256" key="1">
    <source>
        <dbReference type="SAM" id="Phobius"/>
    </source>
</evidence>
<dbReference type="OrthoDB" id="3771629at2759"/>
<evidence type="ECO:0000313" key="3">
    <source>
        <dbReference type="EMBL" id="PMD33607.1"/>
    </source>
</evidence>
<sequence>MAAEGPRIESTVTAEIDVPLARHTTAFSAFKDPEKGPEEASKLLDGFPKIAAWSSVTGNNDKASDIFKIFHRSSTRNLLYLQSRVAALQAKQTRFDREDYKYRLKQKDTDVEDGNFDLINIFYRPSKENIQQLWERLKGLASLSFELHIYAQSNNSPSSVQGGAATENPHSIAISIPNEIAATSGLTRDQEMDQYAKIHAALETLEYGLRNSSRKLPSLPQDLFWGPVTDRGPRIASGVPEDYILHTNCIYKSPRPLQILPEYFCDITGTARIPQGNFGADKVCICFEIFRRNCKSSEAILSSKNGPKIVQMLQQRIHVLEDYLEAELTNWKPAHKSLEELRLRRAPPSLAITLAARSWEDFEIFGSSEKMWERRRSWDEHGSGNPWPFDMSDVWIGKMRERWEVAQVLRTALNEYYEALAHQHKLQDFERPITRTVDNAAECINSRFGRGTPQFLNSSQGLLNNQKDLVVLNHDVNEQPVLLRWLSNSFANSNLFQPWFLDKKLSTDDGAVISESKVGLAVTMTVLALIMVFLLMAVWTLKLIGDEVAKSTDLDTFARLTNIQLGALTAFTIVFSMLILFLGGSRFEIVASTAAYAAVLVIFMAPVPIGALPQNSG</sequence>
<evidence type="ECO:0000313" key="4">
    <source>
        <dbReference type="Proteomes" id="UP000235786"/>
    </source>
</evidence>
<keyword evidence="4" id="KW-1185">Reference proteome</keyword>
<keyword evidence="1" id="KW-0472">Membrane</keyword>
<name>A0A2J6R506_HYAVF</name>
<dbReference type="AlphaFoldDB" id="A0A2J6R506"/>
<feature type="transmembrane region" description="Helical" evidence="1">
    <location>
        <begin position="518"/>
        <end position="541"/>
    </location>
</feature>
<feature type="transmembrane region" description="Helical" evidence="1">
    <location>
        <begin position="562"/>
        <end position="583"/>
    </location>
</feature>
<organism evidence="3 4">
    <name type="scientific">Hyaloscypha variabilis (strain UAMH 11265 / GT02V1 / F)</name>
    <name type="common">Meliniomyces variabilis</name>
    <dbReference type="NCBI Taxonomy" id="1149755"/>
    <lineage>
        <taxon>Eukaryota</taxon>
        <taxon>Fungi</taxon>
        <taxon>Dikarya</taxon>
        <taxon>Ascomycota</taxon>
        <taxon>Pezizomycotina</taxon>
        <taxon>Leotiomycetes</taxon>
        <taxon>Helotiales</taxon>
        <taxon>Hyaloscyphaceae</taxon>
        <taxon>Hyaloscypha</taxon>
        <taxon>Hyaloscypha variabilis</taxon>
    </lineage>
</organism>
<gene>
    <name evidence="3" type="ORF">L207DRAFT_571107</name>
</gene>
<dbReference type="Pfam" id="PF20237">
    <property type="entry name" value="DUF6594"/>
    <property type="match status" value="1"/>
</dbReference>
<feature type="domain" description="DUF6594" evidence="2">
    <location>
        <begin position="313"/>
        <end position="601"/>
    </location>
</feature>
<protein>
    <recommendedName>
        <fullName evidence="2">DUF6594 domain-containing protein</fullName>
    </recommendedName>
</protein>
<keyword evidence="1" id="KW-0812">Transmembrane</keyword>
<accession>A0A2J6R506</accession>